<evidence type="ECO:0000256" key="6">
    <source>
        <dbReference type="ARBA" id="ARBA00022953"/>
    </source>
</evidence>
<evidence type="ECO:0000259" key="10">
    <source>
        <dbReference type="PROSITE" id="PS50522"/>
    </source>
</evidence>
<dbReference type="Pfam" id="PF03431">
    <property type="entry name" value="RNA_replicase_B"/>
    <property type="match status" value="1"/>
</dbReference>
<gene>
    <name evidence="11" type="primary">SRR6049586_2_4</name>
</gene>
<keyword evidence="12" id="KW-1185">Reference proteome</keyword>
<dbReference type="InterPro" id="IPR043502">
    <property type="entry name" value="DNA/RNA_pol_sf"/>
</dbReference>
<organism evidence="11 12">
    <name type="scientific">ssRNA phage SRR6049586_2</name>
    <dbReference type="NCBI Taxonomy" id="2786481"/>
    <lineage>
        <taxon>Viruses</taxon>
        <taxon>Riboviria</taxon>
        <taxon>Orthornavirae</taxon>
        <taxon>Lenarviricota</taxon>
        <taxon>Leviviricetes</taxon>
        <taxon>Timlovirales</taxon>
        <taxon>Steitzviridae</taxon>
        <taxon>Sperdavirus</taxon>
        <taxon>Sperdavirus luticola</taxon>
    </lineage>
</organism>
<dbReference type="Proteomes" id="UP000675998">
    <property type="component" value="Segment"/>
</dbReference>
<reference evidence="11" key="1">
    <citation type="submission" date="2020-09" db="EMBL/GenBank/DDBJ databases">
        <title>Leviviricetes taxonomy.</title>
        <authorList>
            <person name="Stockdale S.R."/>
            <person name="Callanan J."/>
            <person name="Adriaenssens E.M."/>
            <person name="Kuhn J.H."/>
            <person name="Rumnieks J."/>
            <person name="Shkoporov A."/>
            <person name="Draper L.A."/>
            <person name="Ross P."/>
            <person name="Hill C."/>
        </authorList>
    </citation>
    <scope>NUCLEOTIDE SEQUENCE</scope>
</reference>
<keyword evidence="5" id="KW-0547">Nucleotide-binding</keyword>
<evidence type="ECO:0000256" key="8">
    <source>
        <dbReference type="ARBA" id="ARBA00048744"/>
    </source>
</evidence>
<keyword evidence="9" id="KW-0460">Magnesium</keyword>
<proteinExistence type="predicted"/>
<dbReference type="GO" id="GO:0046872">
    <property type="term" value="F:metal ion binding"/>
    <property type="evidence" value="ECO:0007669"/>
    <property type="project" value="UniProtKB-KW"/>
</dbReference>
<evidence type="ECO:0000256" key="4">
    <source>
        <dbReference type="ARBA" id="ARBA00022695"/>
    </source>
</evidence>
<dbReference type="PROSITE" id="PS50522">
    <property type="entry name" value="RDRP_PHAGE"/>
    <property type="match status" value="1"/>
</dbReference>
<sequence>MGNRPLCIISSLFTDVKRFDPDLSGLDRDLLTIEYRVEHEGVSFLTNALPAFGLAFDRGLAKRCLEHIPGFARNRGRQIPKFLSGIVSRVFDESTGHLRQDYDMSCVKSVRQILYLFKKFGLSEESTEALDNKAKTKFFSTDDELVGLQLDDTRSHFLKMCCQTILPNLELDSEYSLKHGPGAVAEGHLANSKWRAIWDSLCSTDDLSGLGLDLFGLNSERFQSEMRDAQPSVPRGRAKLISVAKNSTSRRTITIEPVVLQFAQQGLNDGLRREIEQCKILRQVLVLSHQLPNQYLAEVGSLTGEWATLDLSSASDRLSSEVVKLVFHRHEAFLEKLFRFRSVEVRAGQKPARSLTKFAGMGNATTFPVQSVVFAMISIASILHKLGKPPTHRNVLHASRMVQVYGDDIVVPTHHHSQVEEWLECFGMRVNRHKSFCEGNFRESCGLDAFNGIEITPLYLKFDPYDLDLGSDFIARTVDFSNHAWTEGYYSLSETIVESVRGRVKSLPLIHEDDGLVGLTNRWNARTYNYWSKRYQRPATKGLAVVSRETPDAIDGWPALLKFFLTPLLGRPRDHLKKVPRKYDVKLQERIR</sequence>
<protein>
    <recommendedName>
        <fullName evidence="1">RNA-directed RNA polymerase</fullName>
        <ecNumber evidence="1">2.7.7.48</ecNumber>
    </recommendedName>
    <alternativeName>
        <fullName evidence="7">RNA replicase beta chain</fullName>
    </alternativeName>
</protein>
<dbReference type="InterPro" id="IPR007096">
    <property type="entry name" value="RNA-dir_Rpol_cat_phage"/>
</dbReference>
<dbReference type="GO" id="GO:0000166">
    <property type="term" value="F:nucleotide binding"/>
    <property type="evidence" value="ECO:0007669"/>
    <property type="project" value="UniProtKB-KW"/>
</dbReference>
<evidence type="ECO:0000256" key="3">
    <source>
        <dbReference type="ARBA" id="ARBA00022679"/>
    </source>
</evidence>
<dbReference type="RefSeq" id="YP_010771115.1">
    <property type="nucleotide sequence ID" value="NC_074490.1"/>
</dbReference>
<comment type="catalytic activity">
    <reaction evidence="8">
        <text>RNA(n) + a ribonucleoside 5'-triphosphate = RNA(n+1) + diphosphate</text>
        <dbReference type="Rhea" id="RHEA:21248"/>
        <dbReference type="Rhea" id="RHEA-COMP:14527"/>
        <dbReference type="Rhea" id="RHEA-COMP:17342"/>
        <dbReference type="ChEBI" id="CHEBI:33019"/>
        <dbReference type="ChEBI" id="CHEBI:61557"/>
        <dbReference type="ChEBI" id="CHEBI:140395"/>
        <dbReference type="EC" id="2.7.7.48"/>
    </reaction>
</comment>
<evidence type="ECO:0000313" key="12">
    <source>
        <dbReference type="Proteomes" id="UP000675998"/>
    </source>
</evidence>
<dbReference type="KEGG" id="vg:80400751"/>
<evidence type="ECO:0000256" key="2">
    <source>
        <dbReference type="ARBA" id="ARBA00022484"/>
    </source>
</evidence>
<keyword evidence="2 11" id="KW-0696">RNA-directed RNA polymerase</keyword>
<dbReference type="SUPFAM" id="SSF56672">
    <property type="entry name" value="DNA/RNA polymerases"/>
    <property type="match status" value="1"/>
</dbReference>
<feature type="binding site" evidence="9">
    <location>
        <position position="407"/>
    </location>
    <ligand>
        <name>Mg(2+)</name>
        <dbReference type="ChEBI" id="CHEBI:18420"/>
        <label>2</label>
    </ligand>
</feature>
<keyword evidence="6" id="KW-0693">Viral RNA replication</keyword>
<evidence type="ECO:0000256" key="9">
    <source>
        <dbReference type="PIRSR" id="PIRSR605093-1"/>
    </source>
</evidence>
<comment type="cofactor">
    <cofactor evidence="9">
        <name>Mg(2+)</name>
        <dbReference type="ChEBI" id="CHEBI:18420"/>
    </cofactor>
    <text evidence="9">Binds 2 Mg(2+) per subunit.</text>
</comment>
<dbReference type="InterPro" id="IPR005093">
    <property type="entry name" value="RNArep_beta"/>
</dbReference>
<name>A0A8S5KYV9_9VIRU</name>
<dbReference type="GeneID" id="80400751"/>
<dbReference type="GO" id="GO:0003968">
    <property type="term" value="F:RNA-directed RNA polymerase activity"/>
    <property type="evidence" value="ECO:0007669"/>
    <property type="project" value="UniProtKB-KW"/>
</dbReference>
<dbReference type="EMBL" id="BK013666">
    <property type="protein sequence ID" value="DAD50926.1"/>
    <property type="molecule type" value="Genomic_RNA"/>
</dbReference>
<evidence type="ECO:0000256" key="1">
    <source>
        <dbReference type="ARBA" id="ARBA00012494"/>
    </source>
</evidence>
<feature type="domain" description="RdRp catalytic" evidence="10">
    <location>
        <begin position="295"/>
        <end position="439"/>
    </location>
</feature>
<keyword evidence="9" id="KW-0479">Metal-binding</keyword>
<evidence type="ECO:0000313" key="11">
    <source>
        <dbReference type="EMBL" id="DAD50926.1"/>
    </source>
</evidence>
<feature type="binding site" evidence="9">
    <location>
        <position position="310"/>
    </location>
    <ligand>
        <name>Mg(2+)</name>
        <dbReference type="ChEBI" id="CHEBI:18420"/>
        <label>2</label>
    </ligand>
</feature>
<evidence type="ECO:0000256" key="7">
    <source>
        <dbReference type="ARBA" id="ARBA00030248"/>
    </source>
</evidence>
<keyword evidence="3" id="KW-0808">Transferase</keyword>
<dbReference type="GO" id="GO:0039694">
    <property type="term" value="P:viral RNA genome replication"/>
    <property type="evidence" value="ECO:0007669"/>
    <property type="project" value="InterPro"/>
</dbReference>
<accession>A0A8S5KYV9</accession>
<feature type="binding site" evidence="9">
    <location>
        <position position="408"/>
    </location>
    <ligand>
        <name>Mg(2+)</name>
        <dbReference type="ChEBI" id="CHEBI:18420"/>
        <label>2</label>
    </ligand>
</feature>
<evidence type="ECO:0000256" key="5">
    <source>
        <dbReference type="ARBA" id="ARBA00022741"/>
    </source>
</evidence>
<keyword evidence="4" id="KW-0548">Nucleotidyltransferase</keyword>
<dbReference type="EC" id="2.7.7.48" evidence="1"/>